<keyword evidence="6 7" id="KW-0472">Membrane</keyword>
<gene>
    <name evidence="9" type="ORF">Ade02nite_88520</name>
</gene>
<protein>
    <submittedName>
        <fullName evidence="9">MFS transporter</fullName>
    </submittedName>
</protein>
<dbReference type="RefSeq" id="WP_203777304.1">
    <property type="nucleotide sequence ID" value="NZ_BAAABO010000010.1"/>
</dbReference>
<evidence type="ECO:0000259" key="8">
    <source>
        <dbReference type="PROSITE" id="PS50850"/>
    </source>
</evidence>
<feature type="transmembrane region" description="Helical" evidence="7">
    <location>
        <begin position="296"/>
        <end position="319"/>
    </location>
</feature>
<feature type="domain" description="Major facilitator superfamily (MFS) profile" evidence="8">
    <location>
        <begin position="16"/>
        <end position="444"/>
    </location>
</feature>
<evidence type="ECO:0000256" key="4">
    <source>
        <dbReference type="ARBA" id="ARBA00022692"/>
    </source>
</evidence>
<evidence type="ECO:0000256" key="7">
    <source>
        <dbReference type="SAM" id="Phobius"/>
    </source>
</evidence>
<evidence type="ECO:0000256" key="2">
    <source>
        <dbReference type="ARBA" id="ARBA00022448"/>
    </source>
</evidence>
<keyword evidence="3" id="KW-1003">Cell membrane</keyword>
<dbReference type="InterPro" id="IPR036259">
    <property type="entry name" value="MFS_trans_sf"/>
</dbReference>
<feature type="transmembrane region" description="Helical" evidence="7">
    <location>
        <begin position="169"/>
        <end position="191"/>
    </location>
</feature>
<feature type="transmembrane region" description="Helical" evidence="7">
    <location>
        <begin position="267"/>
        <end position="290"/>
    </location>
</feature>
<evidence type="ECO:0000256" key="6">
    <source>
        <dbReference type="ARBA" id="ARBA00023136"/>
    </source>
</evidence>
<dbReference type="Gene3D" id="1.20.1720.10">
    <property type="entry name" value="Multidrug resistance protein D"/>
    <property type="match status" value="1"/>
</dbReference>
<dbReference type="Proteomes" id="UP000609879">
    <property type="component" value="Unassembled WGS sequence"/>
</dbReference>
<dbReference type="PANTHER" id="PTHR42718:SF46">
    <property type="entry name" value="BLR6921 PROTEIN"/>
    <property type="match status" value="1"/>
</dbReference>
<dbReference type="Pfam" id="PF00083">
    <property type="entry name" value="Sugar_tr"/>
    <property type="match status" value="1"/>
</dbReference>
<dbReference type="PANTHER" id="PTHR42718">
    <property type="entry name" value="MAJOR FACILITATOR SUPERFAMILY MULTIDRUG TRANSPORTER MFSC"/>
    <property type="match status" value="1"/>
</dbReference>
<dbReference type="Pfam" id="PF07690">
    <property type="entry name" value="MFS_1"/>
    <property type="match status" value="1"/>
</dbReference>
<feature type="transmembrane region" description="Helical" evidence="7">
    <location>
        <begin position="81"/>
        <end position="105"/>
    </location>
</feature>
<keyword evidence="5 7" id="KW-1133">Transmembrane helix</keyword>
<feature type="transmembrane region" description="Helical" evidence="7">
    <location>
        <begin position="203"/>
        <end position="221"/>
    </location>
</feature>
<evidence type="ECO:0000313" key="9">
    <source>
        <dbReference type="EMBL" id="GID80211.1"/>
    </source>
</evidence>
<comment type="subcellular location">
    <subcellularLocation>
        <location evidence="1">Cell membrane</location>
        <topology evidence="1">Multi-pass membrane protein</topology>
    </subcellularLocation>
</comment>
<keyword evidence="4 7" id="KW-0812">Transmembrane</keyword>
<dbReference type="InterPro" id="IPR005829">
    <property type="entry name" value="Sugar_transporter_CS"/>
</dbReference>
<keyword evidence="2" id="KW-0813">Transport</keyword>
<keyword evidence="10" id="KW-1185">Reference proteome</keyword>
<organism evidence="9 10">
    <name type="scientific">Paractinoplanes deccanensis</name>
    <dbReference type="NCBI Taxonomy" id="113561"/>
    <lineage>
        <taxon>Bacteria</taxon>
        <taxon>Bacillati</taxon>
        <taxon>Actinomycetota</taxon>
        <taxon>Actinomycetes</taxon>
        <taxon>Micromonosporales</taxon>
        <taxon>Micromonosporaceae</taxon>
        <taxon>Paractinoplanes</taxon>
    </lineage>
</organism>
<evidence type="ECO:0000256" key="3">
    <source>
        <dbReference type="ARBA" id="ARBA00022475"/>
    </source>
</evidence>
<comment type="caution">
    <text evidence="9">The sequence shown here is derived from an EMBL/GenBank/DDBJ whole genome shotgun (WGS) entry which is preliminary data.</text>
</comment>
<dbReference type="Gene3D" id="1.20.1250.20">
    <property type="entry name" value="MFS general substrate transporter like domains"/>
    <property type="match status" value="1"/>
</dbReference>
<feature type="transmembrane region" description="Helical" evidence="7">
    <location>
        <begin position="420"/>
        <end position="442"/>
    </location>
</feature>
<feature type="transmembrane region" description="Helical" evidence="7">
    <location>
        <begin position="227"/>
        <end position="246"/>
    </location>
</feature>
<feature type="transmembrane region" description="Helical" evidence="7">
    <location>
        <begin position="331"/>
        <end position="349"/>
    </location>
</feature>
<evidence type="ECO:0000256" key="1">
    <source>
        <dbReference type="ARBA" id="ARBA00004651"/>
    </source>
</evidence>
<dbReference type="InterPro" id="IPR020846">
    <property type="entry name" value="MFS_dom"/>
</dbReference>
<feature type="transmembrane region" description="Helical" evidence="7">
    <location>
        <begin position="14"/>
        <end position="41"/>
    </location>
</feature>
<reference evidence="9 10" key="1">
    <citation type="submission" date="2021-01" db="EMBL/GenBank/DDBJ databases">
        <title>Whole genome shotgun sequence of Actinoplanes deccanensis NBRC 13994.</title>
        <authorList>
            <person name="Komaki H."/>
            <person name="Tamura T."/>
        </authorList>
    </citation>
    <scope>NUCLEOTIDE SEQUENCE [LARGE SCALE GENOMIC DNA]</scope>
    <source>
        <strain evidence="9 10">NBRC 13994</strain>
    </source>
</reference>
<evidence type="ECO:0000256" key="5">
    <source>
        <dbReference type="ARBA" id="ARBA00022989"/>
    </source>
</evidence>
<sequence length="446" mass="44129">MTSRQTAGTNRRDGLVVTLACTAQFVDVIGVTLLIVALPAIQHDLALSAAMLSWVAGSYALVFGGFLVPGGWVADLLGRRAVFIGGSLLVAAGSVVCALAGSGGVLLAGRVLQGLGAAVAVPAALAMVLATLPPGPRRSRALGLWTMAGAAGGAFGFVLGGVVTQLVGWRWLFAAIGLVELLAAVVTPLIVGPVARRVTRLDVPGALLAITAVVALVWALNEGLGRPAAWAGLIVAIAAGLLFALVERRAAVPMVPPRVWRLPSFRLGAGVAAVLTATTSGANVIGTLFAQDVLGLSGAVSGACFLLFSAGVVVSSTLAPGALRRISARPAMTIGLAVIAASMTVQALGVSGESLWVFLAGLTLSGLGLGLASVASTAQGTAEATEETSGLLGGLLNAAAQIGTAIGIAVLLAAPGGQTTAYLVAAGLAVLATAVCACPSPVRVTR</sequence>
<dbReference type="InterPro" id="IPR005828">
    <property type="entry name" value="MFS_sugar_transport-like"/>
</dbReference>
<dbReference type="SUPFAM" id="SSF103473">
    <property type="entry name" value="MFS general substrate transporter"/>
    <property type="match status" value="1"/>
</dbReference>
<dbReference type="PROSITE" id="PS00216">
    <property type="entry name" value="SUGAR_TRANSPORT_1"/>
    <property type="match status" value="1"/>
</dbReference>
<evidence type="ECO:0000313" key="10">
    <source>
        <dbReference type="Proteomes" id="UP000609879"/>
    </source>
</evidence>
<name>A0ABQ3YJM8_9ACTN</name>
<feature type="transmembrane region" description="Helical" evidence="7">
    <location>
        <begin position="355"/>
        <end position="378"/>
    </location>
</feature>
<accession>A0ABQ3YJM8</accession>
<feature type="transmembrane region" description="Helical" evidence="7">
    <location>
        <begin position="111"/>
        <end position="130"/>
    </location>
</feature>
<proteinExistence type="predicted"/>
<feature type="transmembrane region" description="Helical" evidence="7">
    <location>
        <begin position="142"/>
        <end position="163"/>
    </location>
</feature>
<dbReference type="EMBL" id="BOMI01000188">
    <property type="protein sequence ID" value="GID80211.1"/>
    <property type="molecule type" value="Genomic_DNA"/>
</dbReference>
<feature type="transmembrane region" description="Helical" evidence="7">
    <location>
        <begin position="390"/>
        <end position="414"/>
    </location>
</feature>
<feature type="transmembrane region" description="Helical" evidence="7">
    <location>
        <begin position="47"/>
        <end position="69"/>
    </location>
</feature>
<dbReference type="PROSITE" id="PS50850">
    <property type="entry name" value="MFS"/>
    <property type="match status" value="1"/>
</dbReference>
<dbReference type="InterPro" id="IPR011701">
    <property type="entry name" value="MFS"/>
</dbReference>